<keyword evidence="3" id="KW-0238">DNA-binding</keyword>
<dbReference type="SUPFAM" id="SSF46689">
    <property type="entry name" value="Homeodomain-like"/>
    <property type="match status" value="2"/>
</dbReference>
<organism evidence="9 10">
    <name type="scientific">Clostridium cibarium</name>
    <dbReference type="NCBI Taxonomy" id="2762247"/>
    <lineage>
        <taxon>Bacteria</taxon>
        <taxon>Bacillati</taxon>
        <taxon>Bacillota</taxon>
        <taxon>Clostridia</taxon>
        <taxon>Eubacteriales</taxon>
        <taxon>Clostridiaceae</taxon>
        <taxon>Clostridium</taxon>
    </lineage>
</organism>
<sequence length="416" mass="49017">MKILIVDDDKIIRMGLTKKIKRLFSEHEVMSNFQNGSLALEYLREKEKDVDLVITDIKMPIMTGVELIKKSEEELHKPPAFIVLSGYDDFSYVRDSMKAGATNYLLKPIGEEELKKALRDVELKINYKKKEKEMINKSINVLRKDFFKHILFSNKDTDCSISSSLLQNMQLDEDYVYNMIVIERGKKDDNIPLRCFIRNILKKCRDVEYLFFYYENTIYVILYYNINIGENVKYLRGEIIKEADVFIDNYRNVYILESTEKVWKLREQFRLVIKVKETVSSNCKPKKYILNQADKLSEFCNKDKKNSNSIAIELAKKYIINNFNKDITLKDVAEEVYLSHNYLSELFKKEEGEGFYDFLSNYRIKKAKEILMTTNLKVYEIAEYVGYSDSITFGRAFKKITGTTPNCFRNSMLIKK</sequence>
<dbReference type="InterPro" id="IPR001789">
    <property type="entry name" value="Sig_transdc_resp-reg_receiver"/>
</dbReference>
<evidence type="ECO:0000256" key="4">
    <source>
        <dbReference type="ARBA" id="ARBA00023163"/>
    </source>
</evidence>
<feature type="domain" description="HTH araC/xylS-type" evidence="7">
    <location>
        <begin position="313"/>
        <end position="411"/>
    </location>
</feature>
<dbReference type="Gene3D" id="1.10.10.60">
    <property type="entry name" value="Homeodomain-like"/>
    <property type="match status" value="2"/>
</dbReference>
<dbReference type="PROSITE" id="PS50110">
    <property type="entry name" value="RESPONSE_REGULATORY"/>
    <property type="match status" value="1"/>
</dbReference>
<evidence type="ECO:0000313" key="9">
    <source>
        <dbReference type="EMBL" id="MBD7911267.1"/>
    </source>
</evidence>
<evidence type="ECO:0000256" key="2">
    <source>
        <dbReference type="ARBA" id="ARBA00023015"/>
    </source>
</evidence>
<dbReference type="Pfam" id="PF00072">
    <property type="entry name" value="Response_reg"/>
    <property type="match status" value="1"/>
</dbReference>
<accession>A0ABR8PSW2</accession>
<dbReference type="SUPFAM" id="SSF52172">
    <property type="entry name" value="CheY-like"/>
    <property type="match status" value="1"/>
</dbReference>
<dbReference type="Gene3D" id="3.40.50.2300">
    <property type="match status" value="1"/>
</dbReference>
<evidence type="ECO:0000313" key="10">
    <source>
        <dbReference type="Proteomes" id="UP000627781"/>
    </source>
</evidence>
<dbReference type="InterPro" id="IPR009057">
    <property type="entry name" value="Homeodomain-like_sf"/>
</dbReference>
<dbReference type="InterPro" id="IPR018060">
    <property type="entry name" value="HTH_AraC"/>
</dbReference>
<protein>
    <recommendedName>
        <fullName evidence="1">Stage 0 sporulation protein A homolog</fullName>
    </recommendedName>
</protein>
<dbReference type="PROSITE" id="PS01124">
    <property type="entry name" value="HTH_ARAC_FAMILY_2"/>
    <property type="match status" value="1"/>
</dbReference>
<keyword evidence="6" id="KW-0597">Phosphoprotein</keyword>
<reference evidence="9 10" key="1">
    <citation type="submission" date="2020-08" db="EMBL/GenBank/DDBJ databases">
        <title>A Genomic Blueprint of the Chicken Gut Microbiome.</title>
        <authorList>
            <person name="Gilroy R."/>
            <person name="Ravi A."/>
            <person name="Getino M."/>
            <person name="Pursley I."/>
            <person name="Horton D.L."/>
            <person name="Alikhan N.-F."/>
            <person name="Baker D."/>
            <person name="Gharbi K."/>
            <person name="Hall N."/>
            <person name="Watson M."/>
            <person name="Adriaenssens E.M."/>
            <person name="Foster-Nyarko E."/>
            <person name="Jarju S."/>
            <person name="Secka A."/>
            <person name="Antonio M."/>
            <person name="Oren A."/>
            <person name="Chaudhuri R."/>
            <person name="La Ragione R.M."/>
            <person name="Hildebrand F."/>
            <person name="Pallen M.J."/>
        </authorList>
    </citation>
    <scope>NUCLEOTIDE SEQUENCE [LARGE SCALE GENOMIC DNA]</scope>
    <source>
        <strain evidence="9 10">Sa3CVN1</strain>
    </source>
</reference>
<keyword evidence="4" id="KW-0804">Transcription</keyword>
<dbReference type="Pfam" id="PF12833">
    <property type="entry name" value="HTH_18"/>
    <property type="match status" value="1"/>
</dbReference>
<dbReference type="EMBL" id="JACSRA010000010">
    <property type="protein sequence ID" value="MBD7911267.1"/>
    <property type="molecule type" value="Genomic_DNA"/>
</dbReference>
<feature type="modified residue" description="4-aspartylphosphate" evidence="6">
    <location>
        <position position="56"/>
    </location>
</feature>
<feature type="domain" description="Response regulatory" evidence="8">
    <location>
        <begin position="2"/>
        <end position="122"/>
    </location>
</feature>
<dbReference type="InterPro" id="IPR011006">
    <property type="entry name" value="CheY-like_superfamily"/>
</dbReference>
<evidence type="ECO:0000259" key="7">
    <source>
        <dbReference type="PROSITE" id="PS01124"/>
    </source>
</evidence>
<dbReference type="PROSITE" id="PS00041">
    <property type="entry name" value="HTH_ARAC_FAMILY_1"/>
    <property type="match status" value="1"/>
</dbReference>
<comment type="function">
    <text evidence="5">May play the central regulatory role in sporulation. It may be an element of the effector pathway responsible for the activation of sporulation genes in response to nutritional stress. Spo0A may act in concert with spo0H (a sigma factor) to control the expression of some genes that are critical to the sporulation process.</text>
</comment>
<keyword evidence="10" id="KW-1185">Reference proteome</keyword>
<dbReference type="PANTHER" id="PTHR43280:SF28">
    <property type="entry name" value="HTH-TYPE TRANSCRIPTIONAL ACTIVATOR RHAS"/>
    <property type="match status" value="1"/>
</dbReference>
<evidence type="ECO:0000256" key="6">
    <source>
        <dbReference type="PROSITE-ProRule" id="PRU00169"/>
    </source>
</evidence>
<dbReference type="CDD" id="cd17536">
    <property type="entry name" value="REC_YesN-like"/>
    <property type="match status" value="1"/>
</dbReference>
<evidence type="ECO:0000256" key="1">
    <source>
        <dbReference type="ARBA" id="ARBA00018672"/>
    </source>
</evidence>
<dbReference type="Proteomes" id="UP000627781">
    <property type="component" value="Unassembled WGS sequence"/>
</dbReference>
<proteinExistence type="predicted"/>
<name>A0ABR8PSW2_9CLOT</name>
<dbReference type="RefSeq" id="WP_143316124.1">
    <property type="nucleotide sequence ID" value="NZ_JACSRA010000010.1"/>
</dbReference>
<dbReference type="PANTHER" id="PTHR43280">
    <property type="entry name" value="ARAC-FAMILY TRANSCRIPTIONAL REGULATOR"/>
    <property type="match status" value="1"/>
</dbReference>
<evidence type="ECO:0000256" key="3">
    <source>
        <dbReference type="ARBA" id="ARBA00023125"/>
    </source>
</evidence>
<gene>
    <name evidence="9" type="ORF">H9661_07865</name>
</gene>
<dbReference type="SMART" id="SM00448">
    <property type="entry name" value="REC"/>
    <property type="match status" value="1"/>
</dbReference>
<dbReference type="InterPro" id="IPR018062">
    <property type="entry name" value="HTH_AraC-typ_CS"/>
</dbReference>
<evidence type="ECO:0000259" key="8">
    <source>
        <dbReference type="PROSITE" id="PS50110"/>
    </source>
</evidence>
<keyword evidence="2" id="KW-0805">Transcription regulation</keyword>
<comment type="caution">
    <text evidence="9">The sequence shown here is derived from an EMBL/GenBank/DDBJ whole genome shotgun (WGS) entry which is preliminary data.</text>
</comment>
<dbReference type="SMART" id="SM00342">
    <property type="entry name" value="HTH_ARAC"/>
    <property type="match status" value="1"/>
</dbReference>
<evidence type="ECO:0000256" key="5">
    <source>
        <dbReference type="ARBA" id="ARBA00024867"/>
    </source>
</evidence>